<dbReference type="Pfam" id="PF09997">
    <property type="entry name" value="DUF2238"/>
    <property type="match status" value="1"/>
</dbReference>
<feature type="transmembrane region" description="Helical" evidence="1">
    <location>
        <begin position="72"/>
        <end position="90"/>
    </location>
</feature>
<dbReference type="AlphaFoldDB" id="A0A1G2PGL0"/>
<comment type="caution">
    <text evidence="2">The sequence shown here is derived from an EMBL/GenBank/DDBJ whole genome shotgun (WGS) entry which is preliminary data.</text>
</comment>
<protein>
    <recommendedName>
        <fullName evidence="4">VanZ-like domain-containing protein</fullName>
    </recommendedName>
</protein>
<sequence>MFKQKPFLFSFVILAVLLIFHIISSNLSLYWSYPWLDIFTHMLSGLWVALVFLWLASVFGQINSLKEYRTKSFLIAFISAIFIGVLWELVENFSQITFVNANGYGLGTALDILSDGLGGILAYLYFVRRTKCVNNIDKPVVEAVHPFYSQTGLIKAN</sequence>
<evidence type="ECO:0000256" key="1">
    <source>
        <dbReference type="SAM" id="Phobius"/>
    </source>
</evidence>
<feature type="transmembrane region" description="Helical" evidence="1">
    <location>
        <begin position="7"/>
        <end position="32"/>
    </location>
</feature>
<dbReference type="EMBL" id="MHSQ01000010">
    <property type="protein sequence ID" value="OHA47478.1"/>
    <property type="molecule type" value="Genomic_DNA"/>
</dbReference>
<keyword evidence="1" id="KW-1133">Transmembrane helix</keyword>
<keyword evidence="1" id="KW-0812">Transmembrane</keyword>
<evidence type="ECO:0000313" key="3">
    <source>
        <dbReference type="Proteomes" id="UP000176965"/>
    </source>
</evidence>
<accession>A0A1G2PGL0</accession>
<dbReference type="Proteomes" id="UP000176965">
    <property type="component" value="Unassembled WGS sequence"/>
</dbReference>
<gene>
    <name evidence="2" type="ORF">A2541_02235</name>
</gene>
<keyword evidence="1" id="KW-0472">Membrane</keyword>
<proteinExistence type="predicted"/>
<organism evidence="2 3">
    <name type="scientific">Candidatus Taylorbacteria bacterium RIFOXYD2_FULL_36_9</name>
    <dbReference type="NCBI Taxonomy" id="1802338"/>
    <lineage>
        <taxon>Bacteria</taxon>
        <taxon>Candidatus Tayloriibacteriota</taxon>
    </lineage>
</organism>
<feature type="transmembrane region" description="Helical" evidence="1">
    <location>
        <begin position="102"/>
        <end position="126"/>
    </location>
</feature>
<evidence type="ECO:0008006" key="4">
    <source>
        <dbReference type="Google" id="ProtNLM"/>
    </source>
</evidence>
<evidence type="ECO:0000313" key="2">
    <source>
        <dbReference type="EMBL" id="OHA47478.1"/>
    </source>
</evidence>
<feature type="transmembrane region" description="Helical" evidence="1">
    <location>
        <begin position="38"/>
        <end position="60"/>
    </location>
</feature>
<reference evidence="2 3" key="1">
    <citation type="journal article" date="2016" name="Nat. Commun.">
        <title>Thousands of microbial genomes shed light on interconnected biogeochemical processes in an aquifer system.</title>
        <authorList>
            <person name="Anantharaman K."/>
            <person name="Brown C.T."/>
            <person name="Hug L.A."/>
            <person name="Sharon I."/>
            <person name="Castelle C.J."/>
            <person name="Probst A.J."/>
            <person name="Thomas B.C."/>
            <person name="Singh A."/>
            <person name="Wilkins M.J."/>
            <person name="Karaoz U."/>
            <person name="Brodie E.L."/>
            <person name="Williams K.H."/>
            <person name="Hubbard S.S."/>
            <person name="Banfield J.F."/>
        </authorList>
    </citation>
    <scope>NUCLEOTIDE SEQUENCE [LARGE SCALE GENOMIC DNA]</scope>
</reference>
<dbReference type="InterPro" id="IPR014509">
    <property type="entry name" value="YjdF-like"/>
</dbReference>
<name>A0A1G2PGL0_9BACT</name>